<dbReference type="Gene3D" id="3.40.50.1820">
    <property type="entry name" value="alpha/beta hydrolase"/>
    <property type="match status" value="1"/>
</dbReference>
<organism evidence="2 3">
    <name type="scientific">Paludifilum halophilum</name>
    <dbReference type="NCBI Taxonomy" id="1642702"/>
    <lineage>
        <taxon>Bacteria</taxon>
        <taxon>Bacillati</taxon>
        <taxon>Bacillota</taxon>
        <taxon>Bacilli</taxon>
        <taxon>Bacillales</taxon>
        <taxon>Thermoactinomycetaceae</taxon>
        <taxon>Paludifilum</taxon>
    </lineage>
</organism>
<dbReference type="InterPro" id="IPR051044">
    <property type="entry name" value="MAG_DAG_Lipase"/>
</dbReference>
<dbReference type="PRINTS" id="PR00111">
    <property type="entry name" value="ABHYDROLASE"/>
</dbReference>
<dbReference type="InterPro" id="IPR029058">
    <property type="entry name" value="AB_hydrolase_fold"/>
</dbReference>
<dbReference type="RefSeq" id="WP_094263467.1">
    <property type="nucleotide sequence ID" value="NZ_NOWF01000002.1"/>
</dbReference>
<sequence length="285" mass="32982">MERSTVDIYEDMIRTRDGIRLRYRTWIPDNPISVVVLVHGAGEHLEIYEHLGNRCSRDGIAFVAFDLRGFGRSEGKCGHVTCFHEYLKDVDQLVRLFKQKLGNLRFYLIGHSLGGLIVTRYVQSRLGDVDGVVLSAPALGLRFRIPHTANRVIRFFSRRVPMFSVNPYRWLKRVYRIPRIKSMVSDYLERKLNDPAPPAYSVRWVQELLANIHEAMKHAERVAVPTLCICGRKDPLIHPDTIRSFFDRLTAKEKKWILLPGEGHCLLHSERPTQVIDTLVEWIKG</sequence>
<feature type="domain" description="Serine aminopeptidase S33" evidence="1">
    <location>
        <begin position="30"/>
        <end position="268"/>
    </location>
</feature>
<dbReference type="Proteomes" id="UP000215459">
    <property type="component" value="Unassembled WGS sequence"/>
</dbReference>
<proteinExistence type="predicted"/>
<accession>A0A235B9Y8</accession>
<dbReference type="PANTHER" id="PTHR11614">
    <property type="entry name" value="PHOSPHOLIPASE-RELATED"/>
    <property type="match status" value="1"/>
</dbReference>
<reference evidence="2 3" key="1">
    <citation type="submission" date="2017-07" db="EMBL/GenBank/DDBJ databases">
        <title>The genome sequence of Paludifilum halophilum highlights mechanisms for microbial adaptation to high salt environemnts.</title>
        <authorList>
            <person name="Belbahri L."/>
        </authorList>
    </citation>
    <scope>NUCLEOTIDE SEQUENCE [LARGE SCALE GENOMIC DNA]</scope>
    <source>
        <strain evidence="2 3">DSM 102817</strain>
    </source>
</reference>
<dbReference type="EMBL" id="NOWF01000002">
    <property type="protein sequence ID" value="OYD09118.1"/>
    <property type="molecule type" value="Genomic_DNA"/>
</dbReference>
<dbReference type="OrthoDB" id="9806902at2"/>
<protein>
    <recommendedName>
        <fullName evidence="1">Serine aminopeptidase S33 domain-containing protein</fullName>
    </recommendedName>
</protein>
<keyword evidence="3" id="KW-1185">Reference proteome</keyword>
<evidence type="ECO:0000313" key="2">
    <source>
        <dbReference type="EMBL" id="OYD09118.1"/>
    </source>
</evidence>
<dbReference type="AlphaFoldDB" id="A0A235B9Y8"/>
<evidence type="ECO:0000313" key="3">
    <source>
        <dbReference type="Proteomes" id="UP000215459"/>
    </source>
</evidence>
<dbReference type="InterPro" id="IPR000073">
    <property type="entry name" value="AB_hydrolase_1"/>
</dbReference>
<evidence type="ECO:0000259" key="1">
    <source>
        <dbReference type="Pfam" id="PF12146"/>
    </source>
</evidence>
<dbReference type="InterPro" id="IPR022742">
    <property type="entry name" value="Hydrolase_4"/>
</dbReference>
<dbReference type="SUPFAM" id="SSF53474">
    <property type="entry name" value="alpha/beta-Hydrolases"/>
    <property type="match status" value="1"/>
</dbReference>
<name>A0A235B9Y8_9BACL</name>
<gene>
    <name evidence="2" type="ORF">CHM34_04965</name>
</gene>
<comment type="caution">
    <text evidence="2">The sequence shown here is derived from an EMBL/GenBank/DDBJ whole genome shotgun (WGS) entry which is preliminary data.</text>
</comment>
<dbReference type="Pfam" id="PF12146">
    <property type="entry name" value="Hydrolase_4"/>
    <property type="match status" value="1"/>
</dbReference>